<sequence length="242" mass="27865">MENIKNYYIITVLIIKVGEAMYNYIYTQEDFSILNSYKNISISLGKYLGDNVEIVIYSFENEDCPIVFMVNEYMHNKSIGDAISDKDRSILNEILDKNNNKFFKNNFIETVTGECHKINYTVIENSNGIPIAMMVISWKFDISLVNTLKVFIPDNISSDVKESKNSKSEDIIIEALKKVIGTVDKDEVGPSVYNKTIIKKLYAQGIFEFKESVQLVANYLNISHHTVYLHLRSIKRSKKNNK</sequence>
<dbReference type="KEGG" id="bip:Bint_1309"/>
<dbReference type="InterPro" id="IPR039445">
    <property type="entry name" value="DauR-like_HTH"/>
</dbReference>
<evidence type="ECO:0000259" key="1">
    <source>
        <dbReference type="Pfam" id="PF08348"/>
    </source>
</evidence>
<name>G0EP58_BRAIP</name>
<dbReference type="EMBL" id="CP002874">
    <property type="protein sequence ID" value="AEM21928.1"/>
    <property type="molecule type" value="Genomic_DNA"/>
</dbReference>
<evidence type="ECO:0000313" key="4">
    <source>
        <dbReference type="Proteomes" id="UP000008522"/>
    </source>
</evidence>
<keyword evidence="4" id="KW-1185">Reference proteome</keyword>
<feature type="domain" description="Transcriptional regulator DauR-like HTH" evidence="2">
    <location>
        <begin position="194"/>
        <end position="232"/>
    </location>
</feature>
<dbReference type="InterPro" id="IPR013559">
    <property type="entry name" value="YheO"/>
</dbReference>
<dbReference type="PATRIC" id="fig|1045858.4.peg.1308"/>
<gene>
    <name evidence="3" type="ordered locus">Bint_1309</name>
</gene>
<dbReference type="PANTHER" id="PTHR35568:SF1">
    <property type="entry name" value="TRANSCRIPTIONAL REGULATOR DAUR"/>
    <property type="match status" value="1"/>
</dbReference>
<evidence type="ECO:0000259" key="2">
    <source>
        <dbReference type="Pfam" id="PF13309"/>
    </source>
</evidence>
<dbReference type="Pfam" id="PF13309">
    <property type="entry name" value="HTH_22"/>
    <property type="match status" value="1"/>
</dbReference>
<organism evidence="3 4">
    <name type="scientific">Brachyspira intermedia (strain ATCC 51140 / PWS/A)</name>
    <name type="common">Serpulina intermedia</name>
    <dbReference type="NCBI Taxonomy" id="1045858"/>
    <lineage>
        <taxon>Bacteria</taxon>
        <taxon>Pseudomonadati</taxon>
        <taxon>Spirochaetota</taxon>
        <taxon>Spirochaetia</taxon>
        <taxon>Brachyspirales</taxon>
        <taxon>Brachyspiraceae</taxon>
        <taxon>Brachyspira</taxon>
    </lineage>
</organism>
<dbReference type="eggNOG" id="COG2964">
    <property type="taxonomic scope" value="Bacteria"/>
</dbReference>
<reference evidence="3 4" key="1">
    <citation type="journal article" date="2011" name="BMC Genomics">
        <title>Complete genome sequence of Brachyspira intermedia reveals unique genomic features in Brachyspira species and phage-mediated horizontal gene transfer.</title>
        <authorList>
            <person name="Hafstrom T."/>
            <person name="Jansson D.S."/>
            <person name="Segerman B."/>
        </authorList>
    </citation>
    <scope>NUCLEOTIDE SEQUENCE [LARGE SCALE GENOMIC DNA]</scope>
    <source>
        <strain evidence="4">ATCC 51140 / PWS/A</strain>
    </source>
</reference>
<proteinExistence type="predicted"/>
<dbReference type="HOGENOM" id="CLU_080179_3_0_12"/>
<evidence type="ECO:0000313" key="3">
    <source>
        <dbReference type="EMBL" id="AEM21928.1"/>
    </source>
</evidence>
<accession>G0EP58</accession>
<protein>
    <submittedName>
        <fullName evidence="3">YheO domain protein</fullName>
    </submittedName>
</protein>
<dbReference type="Proteomes" id="UP000008522">
    <property type="component" value="Chromosome"/>
</dbReference>
<dbReference type="InterPro" id="IPR039446">
    <property type="entry name" value="DauR-like"/>
</dbReference>
<dbReference type="AlphaFoldDB" id="G0EP58"/>
<dbReference type="PANTHER" id="PTHR35568">
    <property type="entry name" value="TRANSCRIPTIONAL REGULATOR DAUR"/>
    <property type="match status" value="1"/>
</dbReference>
<dbReference type="Pfam" id="PF08348">
    <property type="entry name" value="PAS_6"/>
    <property type="match status" value="1"/>
</dbReference>
<feature type="domain" description="YheO-like" evidence="1">
    <location>
        <begin position="34"/>
        <end position="137"/>
    </location>
</feature>